<dbReference type="Gene3D" id="3.40.50.2300">
    <property type="match status" value="1"/>
</dbReference>
<reference evidence="8 9" key="1">
    <citation type="submission" date="2019-02" db="EMBL/GenBank/DDBJ databases">
        <title>Bacterial novel species Emticicia sp. 17J42-9 isolated from soil.</title>
        <authorList>
            <person name="Jung H.-Y."/>
        </authorList>
    </citation>
    <scope>NUCLEOTIDE SEQUENCE [LARGE SCALE GENOMIC DNA]</scope>
    <source>
        <strain evidence="8 9">17J42-9</strain>
    </source>
</reference>
<gene>
    <name evidence="8" type="ORF">EWM59_08770</name>
</gene>
<dbReference type="PANTHER" id="PTHR43214">
    <property type="entry name" value="TWO-COMPONENT RESPONSE REGULATOR"/>
    <property type="match status" value="1"/>
</dbReference>
<evidence type="ECO:0000256" key="2">
    <source>
        <dbReference type="ARBA" id="ARBA00023015"/>
    </source>
</evidence>
<accession>A0A4V1ZDF5</accession>
<comment type="caution">
    <text evidence="8">The sequence shown here is derived from an EMBL/GenBank/DDBJ whole genome shotgun (WGS) entry which is preliminary data.</text>
</comment>
<dbReference type="GO" id="GO:0006355">
    <property type="term" value="P:regulation of DNA-templated transcription"/>
    <property type="evidence" value="ECO:0007669"/>
    <property type="project" value="InterPro"/>
</dbReference>
<evidence type="ECO:0000256" key="4">
    <source>
        <dbReference type="ARBA" id="ARBA00023163"/>
    </source>
</evidence>
<proteinExistence type="predicted"/>
<dbReference type="PRINTS" id="PR00038">
    <property type="entry name" value="HTHLUXR"/>
</dbReference>
<dbReference type="InterPro" id="IPR000792">
    <property type="entry name" value="Tscrpt_reg_LuxR_C"/>
</dbReference>
<evidence type="ECO:0000313" key="8">
    <source>
        <dbReference type="EMBL" id="RYU95980.1"/>
    </source>
</evidence>
<dbReference type="PROSITE" id="PS50043">
    <property type="entry name" value="HTH_LUXR_2"/>
    <property type="match status" value="1"/>
</dbReference>
<name>A0A4V1ZDF5_9BACT</name>
<dbReference type="OrthoDB" id="9797341at2"/>
<dbReference type="InterPro" id="IPR016032">
    <property type="entry name" value="Sig_transdc_resp-reg_C-effctor"/>
</dbReference>
<dbReference type="CDD" id="cd06170">
    <property type="entry name" value="LuxR_C_like"/>
    <property type="match status" value="1"/>
</dbReference>
<dbReference type="InterPro" id="IPR039420">
    <property type="entry name" value="WalR-like"/>
</dbReference>
<dbReference type="Proteomes" id="UP000293162">
    <property type="component" value="Unassembled WGS sequence"/>
</dbReference>
<evidence type="ECO:0000313" key="9">
    <source>
        <dbReference type="Proteomes" id="UP000293162"/>
    </source>
</evidence>
<dbReference type="InterPro" id="IPR058245">
    <property type="entry name" value="NreC/VraR/RcsB-like_REC"/>
</dbReference>
<evidence type="ECO:0000256" key="1">
    <source>
        <dbReference type="ARBA" id="ARBA00022553"/>
    </source>
</evidence>
<dbReference type="GO" id="GO:0000160">
    <property type="term" value="P:phosphorelay signal transduction system"/>
    <property type="evidence" value="ECO:0007669"/>
    <property type="project" value="InterPro"/>
</dbReference>
<dbReference type="InterPro" id="IPR011006">
    <property type="entry name" value="CheY-like_superfamily"/>
</dbReference>
<dbReference type="Gene3D" id="1.10.10.10">
    <property type="entry name" value="Winged helix-like DNA-binding domain superfamily/Winged helix DNA-binding domain"/>
    <property type="match status" value="1"/>
</dbReference>
<dbReference type="Pfam" id="PF00072">
    <property type="entry name" value="Response_reg"/>
    <property type="match status" value="1"/>
</dbReference>
<keyword evidence="2" id="KW-0805">Transcription regulation</keyword>
<dbReference type="CDD" id="cd17535">
    <property type="entry name" value="REC_NarL-like"/>
    <property type="match status" value="1"/>
</dbReference>
<dbReference type="GO" id="GO:0003677">
    <property type="term" value="F:DNA binding"/>
    <property type="evidence" value="ECO:0007669"/>
    <property type="project" value="UniProtKB-KW"/>
</dbReference>
<dbReference type="SUPFAM" id="SSF52172">
    <property type="entry name" value="CheY-like"/>
    <property type="match status" value="1"/>
</dbReference>
<dbReference type="InterPro" id="IPR036388">
    <property type="entry name" value="WH-like_DNA-bd_sf"/>
</dbReference>
<protein>
    <submittedName>
        <fullName evidence="8">Response regulator transcription factor</fullName>
    </submittedName>
</protein>
<dbReference type="EMBL" id="SEWF01000010">
    <property type="protein sequence ID" value="RYU95980.1"/>
    <property type="molecule type" value="Genomic_DNA"/>
</dbReference>
<feature type="modified residue" description="4-aspartylphosphate" evidence="5">
    <location>
        <position position="52"/>
    </location>
</feature>
<evidence type="ECO:0000259" key="7">
    <source>
        <dbReference type="PROSITE" id="PS50110"/>
    </source>
</evidence>
<sequence>MRILIADDHPFTLMGTKAFVESLGYTIEDVCSNGITAFNLILTHQPIMAILDINMPGMDGLEVLEKVHRQRLATRIILLTMHKEMTIFKKANQWGIAGYILKENAQDELQKCLEIVKKGGQYISKNLENDLVIDTHSAGQSYAIEKLTFTEKKVLELIAQQKTSKQIADMLFISEKTVEGHRSNIIQKLELPKEKNILLIWATKHFK</sequence>
<dbReference type="SMART" id="SM00448">
    <property type="entry name" value="REC"/>
    <property type="match status" value="1"/>
</dbReference>
<evidence type="ECO:0000259" key="6">
    <source>
        <dbReference type="PROSITE" id="PS50043"/>
    </source>
</evidence>
<dbReference type="AlphaFoldDB" id="A0A4V1ZDF5"/>
<keyword evidence="3" id="KW-0238">DNA-binding</keyword>
<keyword evidence="1 5" id="KW-0597">Phosphoprotein</keyword>
<keyword evidence="4" id="KW-0804">Transcription</keyword>
<keyword evidence="9" id="KW-1185">Reference proteome</keyword>
<dbReference type="RefSeq" id="WP_130020588.1">
    <property type="nucleotide sequence ID" value="NZ_SEWF01000010.1"/>
</dbReference>
<dbReference type="PANTHER" id="PTHR43214:SF41">
    <property type="entry name" value="NITRATE_NITRITE RESPONSE REGULATOR PROTEIN NARP"/>
    <property type="match status" value="1"/>
</dbReference>
<evidence type="ECO:0000256" key="3">
    <source>
        <dbReference type="ARBA" id="ARBA00023125"/>
    </source>
</evidence>
<dbReference type="PROSITE" id="PS50110">
    <property type="entry name" value="RESPONSE_REGULATORY"/>
    <property type="match status" value="1"/>
</dbReference>
<dbReference type="SMART" id="SM00421">
    <property type="entry name" value="HTH_LUXR"/>
    <property type="match status" value="1"/>
</dbReference>
<feature type="domain" description="Response regulatory" evidence="7">
    <location>
        <begin position="2"/>
        <end position="117"/>
    </location>
</feature>
<evidence type="ECO:0000256" key="5">
    <source>
        <dbReference type="PROSITE-ProRule" id="PRU00169"/>
    </source>
</evidence>
<organism evidence="8 9">
    <name type="scientific">Emticicia agri</name>
    <dbReference type="NCBI Taxonomy" id="2492393"/>
    <lineage>
        <taxon>Bacteria</taxon>
        <taxon>Pseudomonadati</taxon>
        <taxon>Bacteroidota</taxon>
        <taxon>Cytophagia</taxon>
        <taxon>Cytophagales</taxon>
        <taxon>Leadbetterellaceae</taxon>
        <taxon>Emticicia</taxon>
    </lineage>
</organism>
<dbReference type="InterPro" id="IPR001789">
    <property type="entry name" value="Sig_transdc_resp-reg_receiver"/>
</dbReference>
<dbReference type="Pfam" id="PF00196">
    <property type="entry name" value="GerE"/>
    <property type="match status" value="1"/>
</dbReference>
<feature type="domain" description="HTH luxR-type" evidence="6">
    <location>
        <begin position="140"/>
        <end position="206"/>
    </location>
</feature>
<dbReference type="SUPFAM" id="SSF46894">
    <property type="entry name" value="C-terminal effector domain of the bipartite response regulators"/>
    <property type="match status" value="1"/>
</dbReference>